<feature type="transmembrane region" description="Helical" evidence="9">
    <location>
        <begin position="6"/>
        <end position="34"/>
    </location>
</feature>
<evidence type="ECO:0000256" key="2">
    <source>
        <dbReference type="ARBA" id="ARBA00010692"/>
    </source>
</evidence>
<dbReference type="Proteomes" id="UP000590460">
    <property type="component" value="Unassembled WGS sequence"/>
</dbReference>
<feature type="transmembrane region" description="Helical" evidence="9">
    <location>
        <begin position="46"/>
        <end position="70"/>
    </location>
</feature>
<keyword evidence="4 8" id="KW-1003">Cell membrane</keyword>
<evidence type="ECO:0000313" key="11">
    <source>
        <dbReference type="Proteomes" id="UP000590460"/>
    </source>
</evidence>
<sequence length="181" mass="19176">MKTQKLTLTVMMIAILIVMAYIPAIPVGIVPIVVQNMGIMLAGALLGWRNGVLAIIVWLLMAAVGLPVLVGGVGGLAPFFGATAGYIWAYPFAAALIGFSVQTLDRFHKTNFVTLLAVIILFGVILVDVSGAVGLTVVTHMPLAKALIMQLTFVPGDLAKTVLATIVTLALRRRFKLLTHA</sequence>
<evidence type="ECO:0000313" key="10">
    <source>
        <dbReference type="EMBL" id="NKZ17867.1"/>
    </source>
</evidence>
<comment type="similarity">
    <text evidence="2 8">Belongs to the BioY family.</text>
</comment>
<protein>
    <recommendedName>
        <fullName evidence="8">Biotin transporter</fullName>
    </recommendedName>
</protein>
<feature type="transmembrane region" description="Helical" evidence="9">
    <location>
        <begin position="147"/>
        <end position="171"/>
    </location>
</feature>
<comment type="subcellular location">
    <subcellularLocation>
        <location evidence="1 8">Cell membrane</location>
        <topology evidence="1 8">Multi-pass membrane protein</topology>
    </subcellularLocation>
</comment>
<dbReference type="RefSeq" id="WP_168675902.1">
    <property type="nucleotide sequence ID" value="NZ_BPKV01000001.1"/>
</dbReference>
<dbReference type="PIRSF" id="PIRSF016661">
    <property type="entry name" value="BioY"/>
    <property type="match status" value="1"/>
</dbReference>
<gene>
    <name evidence="10" type="ORF">HF966_01480</name>
</gene>
<dbReference type="EMBL" id="JAAXPO010000002">
    <property type="protein sequence ID" value="NKZ17867.1"/>
    <property type="molecule type" value="Genomic_DNA"/>
</dbReference>
<comment type="caution">
    <text evidence="10">The sequence shown here is derived from an EMBL/GenBank/DDBJ whole genome shotgun (WGS) entry which is preliminary data.</text>
</comment>
<evidence type="ECO:0000256" key="1">
    <source>
        <dbReference type="ARBA" id="ARBA00004651"/>
    </source>
</evidence>
<proteinExistence type="inferred from homology"/>
<dbReference type="AlphaFoldDB" id="A0A846Z838"/>
<dbReference type="GO" id="GO:0005886">
    <property type="term" value="C:plasma membrane"/>
    <property type="evidence" value="ECO:0007669"/>
    <property type="project" value="UniProtKB-SubCell"/>
</dbReference>
<evidence type="ECO:0000256" key="6">
    <source>
        <dbReference type="ARBA" id="ARBA00022989"/>
    </source>
</evidence>
<dbReference type="GO" id="GO:0015225">
    <property type="term" value="F:biotin transmembrane transporter activity"/>
    <property type="evidence" value="ECO:0007669"/>
    <property type="project" value="UniProtKB-UniRule"/>
</dbReference>
<keyword evidence="3 8" id="KW-0813">Transport</keyword>
<dbReference type="PANTHER" id="PTHR34295:SF4">
    <property type="entry name" value="BIOTIN TRANSPORTER BIOY-RELATED"/>
    <property type="match status" value="1"/>
</dbReference>
<evidence type="ECO:0000256" key="3">
    <source>
        <dbReference type="ARBA" id="ARBA00022448"/>
    </source>
</evidence>
<evidence type="ECO:0000256" key="7">
    <source>
        <dbReference type="ARBA" id="ARBA00023136"/>
    </source>
</evidence>
<accession>A0A846Z838</accession>
<dbReference type="InterPro" id="IPR003784">
    <property type="entry name" value="BioY"/>
</dbReference>
<name>A0A846Z838_9LACO</name>
<evidence type="ECO:0000256" key="5">
    <source>
        <dbReference type="ARBA" id="ARBA00022692"/>
    </source>
</evidence>
<evidence type="ECO:0000256" key="8">
    <source>
        <dbReference type="PIRNR" id="PIRNR016661"/>
    </source>
</evidence>
<dbReference type="Pfam" id="PF02632">
    <property type="entry name" value="BioY"/>
    <property type="match status" value="1"/>
</dbReference>
<dbReference type="Gene3D" id="1.10.1760.20">
    <property type="match status" value="1"/>
</dbReference>
<feature type="transmembrane region" description="Helical" evidence="9">
    <location>
        <begin position="76"/>
        <end position="101"/>
    </location>
</feature>
<evidence type="ECO:0000256" key="9">
    <source>
        <dbReference type="SAM" id="Phobius"/>
    </source>
</evidence>
<keyword evidence="7 8" id="KW-0472">Membrane</keyword>
<keyword evidence="5 9" id="KW-0812">Transmembrane</keyword>
<evidence type="ECO:0000256" key="4">
    <source>
        <dbReference type="ARBA" id="ARBA00022475"/>
    </source>
</evidence>
<reference evidence="10 11" key="1">
    <citation type="submission" date="2020-04" db="EMBL/GenBank/DDBJ databases">
        <title>MicrobeNet Type strains.</title>
        <authorList>
            <person name="Nicholson A.C."/>
        </authorList>
    </citation>
    <scope>NUCLEOTIDE SEQUENCE [LARGE SCALE GENOMIC DNA]</scope>
    <source>
        <strain evidence="10 11">CCUG 54536</strain>
    </source>
</reference>
<organism evidence="10 11">
    <name type="scientific">Leuconostoc holzapfelii</name>
    <dbReference type="NCBI Taxonomy" id="434464"/>
    <lineage>
        <taxon>Bacteria</taxon>
        <taxon>Bacillati</taxon>
        <taxon>Bacillota</taxon>
        <taxon>Bacilli</taxon>
        <taxon>Lactobacillales</taxon>
        <taxon>Lactobacillaceae</taxon>
        <taxon>Leuconostoc</taxon>
    </lineage>
</organism>
<dbReference type="PANTHER" id="PTHR34295">
    <property type="entry name" value="BIOTIN TRANSPORTER BIOY"/>
    <property type="match status" value="1"/>
</dbReference>
<keyword evidence="6 9" id="KW-1133">Transmembrane helix</keyword>
<feature type="transmembrane region" description="Helical" evidence="9">
    <location>
        <begin position="113"/>
        <end position="135"/>
    </location>
</feature>